<keyword evidence="3" id="KW-1185">Reference proteome</keyword>
<feature type="compositionally biased region" description="Low complexity" evidence="1">
    <location>
        <begin position="18"/>
        <end position="38"/>
    </location>
</feature>
<dbReference type="Proteomes" id="UP000469558">
    <property type="component" value="Unassembled WGS sequence"/>
</dbReference>
<name>A0A8T9BRP3_9HELO</name>
<reference evidence="2 3" key="1">
    <citation type="submission" date="2018-05" db="EMBL/GenBank/DDBJ databases">
        <title>Genome sequencing and assembly of the regulated plant pathogen Lachnellula willkommii and related sister species for the development of diagnostic species identification markers.</title>
        <authorList>
            <person name="Giroux E."/>
            <person name="Bilodeau G."/>
        </authorList>
    </citation>
    <scope>NUCLEOTIDE SEQUENCE [LARGE SCALE GENOMIC DNA]</scope>
    <source>
        <strain evidence="2 3">CBS 268.59</strain>
    </source>
</reference>
<evidence type="ECO:0000313" key="2">
    <source>
        <dbReference type="EMBL" id="TVY57094.1"/>
    </source>
</evidence>
<feature type="compositionally biased region" description="Basic and acidic residues" evidence="1">
    <location>
        <begin position="42"/>
        <end position="64"/>
    </location>
</feature>
<dbReference type="OrthoDB" id="3050608at2759"/>
<comment type="caution">
    <text evidence="2">The sequence shown here is derived from an EMBL/GenBank/DDBJ whole genome shotgun (WGS) entry which is preliminary data.</text>
</comment>
<accession>A0A8T9BRP3</accession>
<sequence>MDFIKKASESMSGNSNNTANTQQGGAAPAQGQTQGNAGSEDYGDKGLDFIEKKSGHSMGRDTNEKITDGARGMYEKATGFLASQLKVLELTRRRWCRSQVDPKYSN</sequence>
<proteinExistence type="predicted"/>
<feature type="region of interest" description="Disordered" evidence="1">
    <location>
        <begin position="1"/>
        <end position="64"/>
    </location>
</feature>
<evidence type="ECO:0000313" key="3">
    <source>
        <dbReference type="Proteomes" id="UP000469558"/>
    </source>
</evidence>
<dbReference type="AlphaFoldDB" id="A0A8T9BRP3"/>
<gene>
    <name evidence="2" type="ORF">LSUE1_G009846</name>
</gene>
<dbReference type="EMBL" id="QGMK01002629">
    <property type="protein sequence ID" value="TVY57094.1"/>
    <property type="molecule type" value="Genomic_DNA"/>
</dbReference>
<evidence type="ECO:0000256" key="1">
    <source>
        <dbReference type="SAM" id="MobiDB-lite"/>
    </source>
</evidence>
<organism evidence="2 3">
    <name type="scientific">Lachnellula suecica</name>
    <dbReference type="NCBI Taxonomy" id="602035"/>
    <lineage>
        <taxon>Eukaryota</taxon>
        <taxon>Fungi</taxon>
        <taxon>Dikarya</taxon>
        <taxon>Ascomycota</taxon>
        <taxon>Pezizomycotina</taxon>
        <taxon>Leotiomycetes</taxon>
        <taxon>Helotiales</taxon>
        <taxon>Lachnaceae</taxon>
        <taxon>Lachnellula</taxon>
    </lineage>
</organism>
<protein>
    <submittedName>
        <fullName evidence="2">Uncharacterized protein</fullName>
    </submittedName>
</protein>